<evidence type="ECO:0000313" key="1">
    <source>
        <dbReference type="EMBL" id="OCW30259.1"/>
    </source>
</evidence>
<dbReference type="Proteomes" id="UP000095081">
    <property type="component" value="Unassembled WGS sequence"/>
</dbReference>
<dbReference type="EMBL" id="MAUE01000002">
    <property type="protein sequence ID" value="OCW30259.1"/>
    <property type="molecule type" value="Genomic_DNA"/>
</dbReference>
<organism evidence="2 4">
    <name type="scientific">Pseudomonas aylmerensis</name>
    <dbReference type="NCBI Taxonomy" id="1869229"/>
    <lineage>
        <taxon>Bacteria</taxon>
        <taxon>Pseudomonadati</taxon>
        <taxon>Pseudomonadota</taxon>
        <taxon>Gammaproteobacteria</taxon>
        <taxon>Pseudomonadales</taxon>
        <taxon>Pseudomonadaceae</taxon>
        <taxon>Pseudomonas</taxon>
    </lineage>
</organism>
<accession>A0A2T4FIV0</accession>
<protein>
    <submittedName>
        <fullName evidence="2">Uncharacterized protein</fullName>
    </submittedName>
</protein>
<dbReference type="Proteomes" id="UP000240571">
    <property type="component" value="Unassembled WGS sequence"/>
</dbReference>
<dbReference type="AlphaFoldDB" id="A0A2T4FIV0"/>
<name>A0A2T4FIV0_9PSED</name>
<gene>
    <name evidence="1" type="ORF">BBG20_01750</name>
    <name evidence="2" type="ORF">C9382_31405</name>
</gene>
<evidence type="ECO:0000313" key="4">
    <source>
        <dbReference type="Proteomes" id="UP000240571"/>
    </source>
</evidence>
<dbReference type="RefSeq" id="WP_065899682.1">
    <property type="nucleotide sequence ID" value="NZ_MAUE01000002.1"/>
</dbReference>
<reference evidence="2 4" key="2">
    <citation type="submission" date="2018-03" db="EMBL/GenBank/DDBJ databases">
        <title>Diversity of bacteria associated with corn roots inoculated with woodland soils in Canada, and Description of Pseudomonas aylmerense sp. nov.</title>
        <authorList>
            <person name="Tambong J.T."/>
            <person name="Xu R."/>
            <person name="Tchagang C."/>
        </authorList>
    </citation>
    <scope>NUCLEOTIDE SEQUENCE [LARGE SCALE GENOMIC DNA]</scope>
    <source>
        <strain evidence="2 4">S1E44</strain>
    </source>
</reference>
<proteinExistence type="predicted"/>
<evidence type="ECO:0000313" key="3">
    <source>
        <dbReference type="Proteomes" id="UP000095081"/>
    </source>
</evidence>
<comment type="caution">
    <text evidence="2">The sequence shown here is derived from an EMBL/GenBank/DDBJ whole genome shotgun (WGS) entry which is preliminary data.</text>
</comment>
<sequence>MACKHEDFKATVSVARIKNKGRFMAEISIVCTHCGVPMQFMGLEPGLNYDGATVNLDGFKARIGIHPRGERPNPLQKLAGYSIRNHN</sequence>
<evidence type="ECO:0000313" key="2">
    <source>
        <dbReference type="EMBL" id="PTC23332.1"/>
    </source>
</evidence>
<reference evidence="1 3" key="1">
    <citation type="submission" date="2016-06" db="EMBL/GenBank/DDBJ databases">
        <title>Draft genome sequence of Pseudomonas sp. S1E40, a novel strain antagonistic activity to fungal plant pathogen.</title>
        <authorList>
            <person name="Tambong J.T."/>
            <person name="Tchagang C."/>
            <person name="Xu R."/>
        </authorList>
    </citation>
    <scope>NUCLEOTIDE SEQUENCE [LARGE SCALE GENOMIC DNA]</scope>
    <source>
        <strain evidence="1 3">S1E40</strain>
    </source>
</reference>
<keyword evidence="3" id="KW-1185">Reference proteome</keyword>
<dbReference type="EMBL" id="PYWW01000059">
    <property type="protein sequence ID" value="PTC23332.1"/>
    <property type="molecule type" value="Genomic_DNA"/>
</dbReference>
<dbReference type="OrthoDB" id="8481694at2"/>